<evidence type="ECO:0000313" key="1">
    <source>
        <dbReference type="EMBL" id="KAF9610558.1"/>
    </source>
</evidence>
<proteinExistence type="predicted"/>
<comment type="caution">
    <text evidence="1">The sequence shown here is derived from an EMBL/GenBank/DDBJ whole genome shotgun (WGS) entry which is preliminary data.</text>
</comment>
<dbReference type="Proteomes" id="UP000631114">
    <property type="component" value="Unassembled WGS sequence"/>
</dbReference>
<evidence type="ECO:0000313" key="2">
    <source>
        <dbReference type="Proteomes" id="UP000631114"/>
    </source>
</evidence>
<dbReference type="AlphaFoldDB" id="A0A835I799"/>
<reference evidence="1 2" key="1">
    <citation type="submission" date="2020-10" db="EMBL/GenBank/DDBJ databases">
        <title>The Coptis chinensis genome and diversification of protoberbering-type alkaloids.</title>
        <authorList>
            <person name="Wang B."/>
            <person name="Shu S."/>
            <person name="Song C."/>
            <person name="Liu Y."/>
        </authorList>
    </citation>
    <scope>NUCLEOTIDE SEQUENCE [LARGE SCALE GENOMIC DNA]</scope>
    <source>
        <strain evidence="1">HL-2020</strain>
        <tissue evidence="1">Leaf</tissue>
    </source>
</reference>
<name>A0A835I799_9MAGN</name>
<dbReference type="EMBL" id="JADFTS010000004">
    <property type="protein sequence ID" value="KAF9610558.1"/>
    <property type="molecule type" value="Genomic_DNA"/>
</dbReference>
<accession>A0A835I799</accession>
<dbReference type="OrthoDB" id="6424451at2759"/>
<protein>
    <submittedName>
        <fullName evidence="1">Uncharacterized protein</fullName>
    </submittedName>
</protein>
<gene>
    <name evidence="1" type="ORF">IFM89_023223</name>
</gene>
<sequence>MLASVLASYIGVIGQPQNTKLEKIAMSAPVITLMESETIAMTAPVVTKSVSSGQFDQKNSILHHHPMSKPLPTVSIVASSVHSASDGGKRVVASPYELSVELSSVVESGPLERIVAKDVEVVVAAPSPVVEVRNQLFL</sequence>
<organism evidence="1 2">
    <name type="scientific">Coptis chinensis</name>
    <dbReference type="NCBI Taxonomy" id="261450"/>
    <lineage>
        <taxon>Eukaryota</taxon>
        <taxon>Viridiplantae</taxon>
        <taxon>Streptophyta</taxon>
        <taxon>Embryophyta</taxon>
        <taxon>Tracheophyta</taxon>
        <taxon>Spermatophyta</taxon>
        <taxon>Magnoliopsida</taxon>
        <taxon>Ranunculales</taxon>
        <taxon>Ranunculaceae</taxon>
        <taxon>Coptidoideae</taxon>
        <taxon>Coptis</taxon>
    </lineage>
</organism>
<keyword evidence="2" id="KW-1185">Reference proteome</keyword>